<dbReference type="EMBL" id="QGNW01000386">
    <property type="protein sequence ID" value="RVW73662.1"/>
    <property type="molecule type" value="Genomic_DNA"/>
</dbReference>
<dbReference type="PANTHER" id="PTHR48475">
    <property type="entry name" value="RIBONUCLEASE H"/>
    <property type="match status" value="1"/>
</dbReference>
<reference evidence="2 3" key="1">
    <citation type="journal article" date="2018" name="PLoS Genet.">
        <title>Population sequencing reveals clonal diversity and ancestral inbreeding in the grapevine cultivar Chardonnay.</title>
        <authorList>
            <person name="Roach M.J."/>
            <person name="Johnson D.L."/>
            <person name="Bohlmann J."/>
            <person name="van Vuuren H.J."/>
            <person name="Jones S.J."/>
            <person name="Pretorius I.S."/>
            <person name="Schmidt S.A."/>
            <person name="Borneman A.R."/>
        </authorList>
    </citation>
    <scope>NUCLEOTIDE SEQUENCE [LARGE SCALE GENOMIC DNA]</scope>
    <source>
        <strain evidence="3">cv. Chardonnay</strain>
        <tissue evidence="2">Leaf</tissue>
    </source>
</reference>
<dbReference type="InterPro" id="IPR002156">
    <property type="entry name" value="RNaseH_domain"/>
</dbReference>
<dbReference type="AlphaFoldDB" id="A0A438GNA6"/>
<accession>A0A438GNA6</accession>
<dbReference type="InterPro" id="IPR036397">
    <property type="entry name" value="RNaseH_sf"/>
</dbReference>
<dbReference type="Gene3D" id="3.30.420.10">
    <property type="entry name" value="Ribonuclease H-like superfamily/Ribonuclease H"/>
    <property type="match status" value="1"/>
</dbReference>
<dbReference type="Gene3D" id="3.30.70.270">
    <property type="match status" value="2"/>
</dbReference>
<evidence type="ECO:0000259" key="1">
    <source>
        <dbReference type="Pfam" id="PF13456"/>
    </source>
</evidence>
<dbReference type="Proteomes" id="UP000288805">
    <property type="component" value="Unassembled WGS sequence"/>
</dbReference>
<comment type="caution">
    <text evidence="2">The sequence shown here is derived from an EMBL/GenBank/DDBJ whole genome shotgun (WGS) entry which is preliminary data.</text>
</comment>
<dbReference type="InterPro" id="IPR012337">
    <property type="entry name" value="RNaseH-like_sf"/>
</dbReference>
<dbReference type="GO" id="GO:0003676">
    <property type="term" value="F:nucleic acid binding"/>
    <property type="evidence" value="ECO:0007669"/>
    <property type="project" value="InterPro"/>
</dbReference>
<proteinExistence type="predicted"/>
<dbReference type="PANTHER" id="PTHR48475:SF1">
    <property type="entry name" value="RNASE H TYPE-1 DOMAIN-CONTAINING PROTEIN"/>
    <property type="match status" value="1"/>
</dbReference>
<dbReference type="InterPro" id="IPR043502">
    <property type="entry name" value="DNA/RNA_pol_sf"/>
</dbReference>
<dbReference type="CDD" id="cd09279">
    <property type="entry name" value="RNase_HI_like"/>
    <property type="match status" value="1"/>
</dbReference>
<dbReference type="InterPro" id="IPR043128">
    <property type="entry name" value="Rev_trsase/Diguanyl_cyclase"/>
</dbReference>
<organism evidence="2 3">
    <name type="scientific">Vitis vinifera</name>
    <name type="common">Grape</name>
    <dbReference type="NCBI Taxonomy" id="29760"/>
    <lineage>
        <taxon>Eukaryota</taxon>
        <taxon>Viridiplantae</taxon>
        <taxon>Streptophyta</taxon>
        <taxon>Embryophyta</taxon>
        <taxon>Tracheophyta</taxon>
        <taxon>Spermatophyta</taxon>
        <taxon>Magnoliopsida</taxon>
        <taxon>eudicotyledons</taxon>
        <taxon>Gunneridae</taxon>
        <taxon>Pentapetalae</taxon>
        <taxon>rosids</taxon>
        <taxon>Vitales</taxon>
        <taxon>Vitaceae</taxon>
        <taxon>Viteae</taxon>
        <taxon>Vitis</taxon>
    </lineage>
</organism>
<dbReference type="SUPFAM" id="SSF56672">
    <property type="entry name" value="DNA/RNA polymerases"/>
    <property type="match status" value="1"/>
</dbReference>
<sequence length="997" mass="112760">MSHSGLRISHLDFHRAKISHSLMQLSSEGHKSPRRLPFQIPFSNTPYQMIQQDQYKLATHFRSTGPTYLHSLPQQYMLHRRLKGHIDWLRRIDCLLPPRPPLQPTSLGFRTDLHCAYHKRAGHDTDSCAALRHVIQDLIDQGLVDLGRHVVTTNPLPAHDTRVVPPPPGGVHLIEFSGDEIFMIGWDGEAPQPISLYEDSDFSGYIHGQQRRSDCYKEWEGSSTPPVDRPFAGTDARDEIQREDDQILHQLRTIQAHISIWSLLASSSTHKDALIRALIHIRIGTATTPEGLIHFLIVDRATCIVFSDDDLPPEGSDHVCPLFIDVACSGRRVPFVILDNGSALNVGPLVTAIAWDFHHLILGHPHRPSELMTGLRGQLWVLRIQSSFNLLLGRPWTHEAGAIPSSFHHKVVSLEDDSKDMVPMSFDQYNNTMVLSMMRGMSYMPGLGLGRRQQGHNIEPPEAMIVAPPSLDQASVFSMCFPKEVPDCDLPMDLGDGYDGVTLPDTYLDEMDMIDNGWSVRLCGPTFSFDTMSGFVTRFDDISDDDPLGGQSECDSDTEDRKVIPIYGSTELIDFGAPNQPKEIRIGSSLSPDERSRLIDLLRSYLDAFAWSYEDMPSLDPSIVQHHLPILPHARPVKQKLRRLHPRWSLQVKEEIQKQLTVGFLSVVECLEWLANVVPVPKKKANVRVCIDFRDLNKANSNGSRGYGEDFHDMMHRYVEVYVDDMIVKSRDKVDHLAALQRFFKMIRQFSLRLNPKKCTFGVTSGKLLDHIVSERGIEVDPENIRAILDMRTPRTERENQPTVWNDDCQRAFEKIKECLFSPPVLVPPTPRRLLLLPVLTGRLMRWLVLLTEFDIQYVTDSRIEGWRLYFDGAANQSGFGIGVLLISPQGDYIPKSVLLAFFDHHRLTNNIVEYESCITGLEIALDLGVKQLEIYGDSHLVIQQTQENQFADALATLASMIEIPTGVTVRPLLIETRFAPAYCCLIGDIDDQDELP</sequence>
<dbReference type="Gene3D" id="3.10.10.10">
    <property type="entry name" value="HIV Type 1 Reverse Transcriptase, subunit A, domain 1"/>
    <property type="match status" value="1"/>
</dbReference>
<name>A0A438GNA6_VITVI</name>
<gene>
    <name evidence="2" type="ORF">CK203_057027</name>
</gene>
<dbReference type="Pfam" id="PF13456">
    <property type="entry name" value="RVT_3"/>
    <property type="match status" value="1"/>
</dbReference>
<feature type="domain" description="RNase H type-1" evidence="1">
    <location>
        <begin position="879"/>
        <end position="950"/>
    </location>
</feature>
<evidence type="ECO:0000313" key="2">
    <source>
        <dbReference type="EMBL" id="RVW73662.1"/>
    </source>
</evidence>
<evidence type="ECO:0000313" key="3">
    <source>
        <dbReference type="Proteomes" id="UP000288805"/>
    </source>
</evidence>
<dbReference type="GO" id="GO:0004523">
    <property type="term" value="F:RNA-DNA hybrid ribonuclease activity"/>
    <property type="evidence" value="ECO:0007669"/>
    <property type="project" value="InterPro"/>
</dbReference>
<dbReference type="SUPFAM" id="SSF53098">
    <property type="entry name" value="Ribonuclease H-like"/>
    <property type="match status" value="1"/>
</dbReference>
<protein>
    <recommendedName>
        <fullName evidence="1">RNase H type-1 domain-containing protein</fullName>
    </recommendedName>
</protein>